<sequence>MIGEMSPSAIAAELGQRLKQARLNQNVTQEELAEHIGITRKMVKNAERGQVTLEMFVTIMDGLSLTENLDLFLPEQLVSPIQLAKMQGRRRRRASPSTNKSEQQDKEGASW</sequence>
<dbReference type="GO" id="GO:0003677">
    <property type="term" value="F:DNA binding"/>
    <property type="evidence" value="ECO:0007669"/>
    <property type="project" value="InterPro"/>
</dbReference>
<feature type="region of interest" description="Disordered" evidence="1">
    <location>
        <begin position="83"/>
        <end position="111"/>
    </location>
</feature>
<keyword evidence="3" id="KW-0614">Plasmid</keyword>
<dbReference type="InterPro" id="IPR001387">
    <property type="entry name" value="Cro/C1-type_HTH"/>
</dbReference>
<dbReference type="SUPFAM" id="SSF47413">
    <property type="entry name" value="lambda repressor-like DNA-binding domains"/>
    <property type="match status" value="1"/>
</dbReference>
<dbReference type="Proteomes" id="UP001218423">
    <property type="component" value="Plasmid pAC1520"/>
</dbReference>
<geneLocation type="plasmid" evidence="3 4">
    <name>pAC1520</name>
</geneLocation>
<name>A0AAJ5ZGV5_AERCA</name>
<evidence type="ECO:0000313" key="4">
    <source>
        <dbReference type="Proteomes" id="UP001218423"/>
    </source>
</evidence>
<reference evidence="3" key="1">
    <citation type="submission" date="2023-03" db="EMBL/GenBank/DDBJ databases">
        <title>Aeromonas caviae strain AC1520.</title>
        <authorList>
            <person name="Xie T."/>
            <person name="Zhang Q."/>
            <person name="Deng J."/>
            <person name="Li X."/>
        </authorList>
    </citation>
    <scope>NUCLEOTIDE SEQUENCE</scope>
    <source>
        <strain evidence="3">AC1520</strain>
        <plasmid evidence="3">pAC1520</plasmid>
    </source>
</reference>
<dbReference type="SMART" id="SM00530">
    <property type="entry name" value="HTH_XRE"/>
    <property type="match status" value="1"/>
</dbReference>
<dbReference type="EMBL" id="CP120943">
    <property type="protein sequence ID" value="WFG00144.1"/>
    <property type="molecule type" value="Genomic_DNA"/>
</dbReference>
<gene>
    <name evidence="3" type="ORF">P5S46_21860</name>
</gene>
<dbReference type="PROSITE" id="PS50943">
    <property type="entry name" value="HTH_CROC1"/>
    <property type="match status" value="1"/>
</dbReference>
<evidence type="ECO:0000259" key="2">
    <source>
        <dbReference type="PROSITE" id="PS50943"/>
    </source>
</evidence>
<evidence type="ECO:0000313" key="3">
    <source>
        <dbReference type="EMBL" id="WFG00144.1"/>
    </source>
</evidence>
<feature type="domain" description="HTH cro/C1-type" evidence="2">
    <location>
        <begin position="18"/>
        <end position="71"/>
    </location>
</feature>
<accession>A0AAJ5ZGV5</accession>
<dbReference type="CDD" id="cd00093">
    <property type="entry name" value="HTH_XRE"/>
    <property type="match status" value="1"/>
</dbReference>
<dbReference type="AlphaFoldDB" id="A0AAJ5ZGV5"/>
<dbReference type="Pfam" id="PF01381">
    <property type="entry name" value="HTH_3"/>
    <property type="match status" value="1"/>
</dbReference>
<protein>
    <submittedName>
        <fullName evidence="3">Helix-turn-helix transcriptional regulator</fullName>
    </submittedName>
</protein>
<dbReference type="Gene3D" id="1.10.260.40">
    <property type="entry name" value="lambda repressor-like DNA-binding domains"/>
    <property type="match status" value="1"/>
</dbReference>
<proteinExistence type="predicted"/>
<organism evidence="3 4">
    <name type="scientific">Aeromonas caviae</name>
    <name type="common">Aeromonas punctata</name>
    <dbReference type="NCBI Taxonomy" id="648"/>
    <lineage>
        <taxon>Bacteria</taxon>
        <taxon>Pseudomonadati</taxon>
        <taxon>Pseudomonadota</taxon>
        <taxon>Gammaproteobacteria</taxon>
        <taxon>Aeromonadales</taxon>
        <taxon>Aeromonadaceae</taxon>
        <taxon>Aeromonas</taxon>
    </lineage>
</organism>
<dbReference type="InterPro" id="IPR010982">
    <property type="entry name" value="Lambda_DNA-bd_dom_sf"/>
</dbReference>
<feature type="compositionally biased region" description="Basic and acidic residues" evidence="1">
    <location>
        <begin position="102"/>
        <end position="111"/>
    </location>
</feature>
<dbReference type="RefSeq" id="WP_277857154.1">
    <property type="nucleotide sequence ID" value="NZ_CP120943.1"/>
</dbReference>
<evidence type="ECO:0000256" key="1">
    <source>
        <dbReference type="SAM" id="MobiDB-lite"/>
    </source>
</evidence>